<evidence type="ECO:0000313" key="10">
    <source>
        <dbReference type="EMBL" id="MCC4307676.1"/>
    </source>
</evidence>
<dbReference type="InterPro" id="IPR011990">
    <property type="entry name" value="TPR-like_helical_dom_sf"/>
</dbReference>
<keyword evidence="4" id="KW-0328">Glycosyltransferase</keyword>
<dbReference type="AlphaFoldDB" id="A0A9Q3UKG1"/>
<dbReference type="EC" id="2.4.1.255" evidence="3"/>
<evidence type="ECO:0000313" key="11">
    <source>
        <dbReference type="Proteomes" id="UP001108027"/>
    </source>
</evidence>
<dbReference type="Gene3D" id="3.40.50.2000">
    <property type="entry name" value="Glycogen Phosphorylase B"/>
    <property type="match status" value="1"/>
</dbReference>
<dbReference type="SUPFAM" id="SSF53756">
    <property type="entry name" value="UDP-Glycosyltransferase/glycogen phosphorylase"/>
    <property type="match status" value="1"/>
</dbReference>
<dbReference type="Proteomes" id="UP001108027">
    <property type="component" value="Unassembled WGS sequence"/>
</dbReference>
<keyword evidence="5" id="KW-0808">Transferase</keyword>
<evidence type="ECO:0000256" key="4">
    <source>
        <dbReference type="ARBA" id="ARBA00022676"/>
    </source>
</evidence>
<evidence type="ECO:0000256" key="2">
    <source>
        <dbReference type="ARBA" id="ARBA00005386"/>
    </source>
</evidence>
<dbReference type="GO" id="GO:0097363">
    <property type="term" value="F:protein O-acetylglucosaminyltransferase activity"/>
    <property type="evidence" value="ECO:0007669"/>
    <property type="project" value="UniProtKB-EC"/>
</dbReference>
<feature type="repeat" description="TPR" evidence="8">
    <location>
        <begin position="105"/>
        <end position="138"/>
    </location>
</feature>
<dbReference type="Gene3D" id="3.40.50.11380">
    <property type="match status" value="1"/>
</dbReference>
<sequence length="692" mass="77355">MPSHDLLQQALRAQRSGDVSNAAVLLQRLLDDRPGDPEATLHLALLHAGQGRLTAARDLLAPLAARYPNVPAAVINHGEILRRLGEFDAAIPVLEGAVARMPDQPVARFNLALALRGAGRLDEALTHYAEALRRQPDHGDGWYNQGNAQLDAGLYDDARTSYQQALKHLPRARHAKVLNNLASAHILQRRPAQAARVLRDTLTLAPDYTDGHLNLAVAEERQGHTDAAASGYRRVARLRPEHWWHALHADTLCPDVFEDNAAIDAWREGFAATIERWRDRPGQLDLTLLENSGAEPPATLMYQGRDDRLLKSAYADMITPRLPAFEPPPPRAGGERRRIGMVVNHGHEGIFIRSLQGVLPRLDRRRFEIVVAVTRPALHQTRAALGDDGLTWLALSPRVDQAAEQLRAARLDLLYHWEVGSDSFNYFLPWLRPAPLQYTSWAWPLTTGLPAMDFFLSSELVETEHAQRRYREPLLTMPGNMFTWAEPPRLADRPPRRADFGLSANEHLYLCHQNPRKIHPDFDPLVAAILERDPAGRLLLIGSQEGAEAGPLRQRLQRRLGPLAERVSLLPRMDRQRYLGLVNQVDVALDPPHYTGANTSFDALGLAVPLITLPSTLLRGNFTSGLYRRMGLTGLIARDTGHYVDLAVSVATDPALRDHWHTLLREHNGAIFHDSRAITELQDAWDIMLRAH</sequence>
<dbReference type="Gene3D" id="1.25.40.10">
    <property type="entry name" value="Tetratricopeptide repeat domain"/>
    <property type="match status" value="2"/>
</dbReference>
<proteinExistence type="inferred from homology"/>
<organism evidence="10 11">
    <name type="scientific">Alloalcanivorax marinus</name>
    <dbReference type="NCBI Taxonomy" id="1177169"/>
    <lineage>
        <taxon>Bacteria</taxon>
        <taxon>Pseudomonadati</taxon>
        <taxon>Pseudomonadota</taxon>
        <taxon>Gammaproteobacteria</taxon>
        <taxon>Oceanospirillales</taxon>
        <taxon>Alcanivoracaceae</taxon>
        <taxon>Alloalcanivorax</taxon>
    </lineage>
</organism>
<evidence type="ECO:0000256" key="6">
    <source>
        <dbReference type="ARBA" id="ARBA00022737"/>
    </source>
</evidence>
<evidence type="ECO:0000256" key="1">
    <source>
        <dbReference type="ARBA" id="ARBA00004922"/>
    </source>
</evidence>
<keyword evidence="11" id="KW-1185">Reference proteome</keyword>
<comment type="similarity">
    <text evidence="2">Belongs to the glycosyltransferase 41 family. O-GlcNAc transferase subfamily.</text>
</comment>
<evidence type="ECO:0000256" key="7">
    <source>
        <dbReference type="ARBA" id="ARBA00022803"/>
    </source>
</evidence>
<dbReference type="SUPFAM" id="SSF48452">
    <property type="entry name" value="TPR-like"/>
    <property type="match status" value="1"/>
</dbReference>
<dbReference type="Pfam" id="PF13844">
    <property type="entry name" value="Glyco_transf_41"/>
    <property type="match status" value="1"/>
</dbReference>
<dbReference type="Pfam" id="PF14559">
    <property type="entry name" value="TPR_19"/>
    <property type="match status" value="1"/>
</dbReference>
<dbReference type="EMBL" id="JAJGNA010000003">
    <property type="protein sequence ID" value="MCC4307676.1"/>
    <property type="molecule type" value="Genomic_DNA"/>
</dbReference>
<comment type="pathway">
    <text evidence="1">Protein modification; protein glycosylation.</text>
</comment>
<dbReference type="PANTHER" id="PTHR44835">
    <property type="entry name" value="UDP-N-ACETYLGLUCOSAMINE--PEPTIDE N-ACETYLGLUCOSAMINYLTRANSFERASE SPINDLY-RELATED"/>
    <property type="match status" value="1"/>
</dbReference>
<comment type="caution">
    <text evidence="10">The sequence shown here is derived from an EMBL/GenBank/DDBJ whole genome shotgun (WGS) entry which is preliminary data.</text>
</comment>
<evidence type="ECO:0000256" key="5">
    <source>
        <dbReference type="ARBA" id="ARBA00022679"/>
    </source>
</evidence>
<keyword evidence="7 8" id="KW-0802">TPR repeat</keyword>
<dbReference type="InterPro" id="IPR051939">
    <property type="entry name" value="Glycosyltr_41/O-GlcNAc_trsf"/>
</dbReference>
<dbReference type="PROSITE" id="PS50005">
    <property type="entry name" value="TPR"/>
    <property type="match status" value="2"/>
</dbReference>
<dbReference type="PANTHER" id="PTHR44835:SF1">
    <property type="entry name" value="PROTEIN O-GLCNAC TRANSFERASE"/>
    <property type="match status" value="1"/>
</dbReference>
<dbReference type="InterPro" id="IPR019734">
    <property type="entry name" value="TPR_rpt"/>
</dbReference>
<dbReference type="SMART" id="SM00028">
    <property type="entry name" value="TPR"/>
    <property type="match status" value="5"/>
</dbReference>
<dbReference type="InterPro" id="IPR029489">
    <property type="entry name" value="OGT/SEC/SPY_C"/>
</dbReference>
<feature type="domain" description="O-GlcNAc transferase C-terminal" evidence="9">
    <location>
        <begin position="497"/>
        <end position="658"/>
    </location>
</feature>
<reference evidence="10" key="1">
    <citation type="submission" date="2021-10" db="EMBL/GenBank/DDBJ databases">
        <title>The diversity and Nitrogen Metabolism of Culturable Nitrate-Utilizing Bacteria Within the Oxygen Minimum Zone of the Changjiang (Yangtze River)Estuary.</title>
        <authorList>
            <person name="Zhang D."/>
            <person name="Zheng J."/>
            <person name="Liu S."/>
            <person name="He W."/>
        </authorList>
    </citation>
    <scope>NUCLEOTIDE SEQUENCE</scope>
    <source>
        <strain evidence="10">FXH-223</strain>
    </source>
</reference>
<accession>A0A9Q3UKG1</accession>
<protein>
    <recommendedName>
        <fullName evidence="3">protein O-GlcNAc transferase</fullName>
        <ecNumber evidence="3">2.4.1.255</ecNumber>
    </recommendedName>
</protein>
<name>A0A9Q3UKG1_9GAMM</name>
<dbReference type="Pfam" id="PF13432">
    <property type="entry name" value="TPR_16"/>
    <property type="match status" value="2"/>
</dbReference>
<gene>
    <name evidence="10" type="ORF">LL252_03740</name>
</gene>
<evidence type="ECO:0000256" key="3">
    <source>
        <dbReference type="ARBA" id="ARBA00011970"/>
    </source>
</evidence>
<evidence type="ECO:0000256" key="8">
    <source>
        <dbReference type="PROSITE-ProRule" id="PRU00339"/>
    </source>
</evidence>
<evidence type="ECO:0000259" key="9">
    <source>
        <dbReference type="Pfam" id="PF13844"/>
    </source>
</evidence>
<keyword evidence="6" id="KW-0677">Repeat</keyword>
<dbReference type="RefSeq" id="WP_228233028.1">
    <property type="nucleotide sequence ID" value="NZ_JAJGNA010000003.1"/>
</dbReference>
<feature type="repeat" description="TPR" evidence="8">
    <location>
        <begin position="139"/>
        <end position="172"/>
    </location>
</feature>